<organism evidence="1 2">
    <name type="scientific">Nibribacter ruber</name>
    <dbReference type="NCBI Taxonomy" id="2698458"/>
    <lineage>
        <taxon>Bacteria</taxon>
        <taxon>Pseudomonadati</taxon>
        <taxon>Bacteroidota</taxon>
        <taxon>Cytophagia</taxon>
        <taxon>Cytophagales</taxon>
        <taxon>Hymenobacteraceae</taxon>
        <taxon>Nibribacter</taxon>
    </lineage>
</organism>
<evidence type="ECO:0000313" key="2">
    <source>
        <dbReference type="Proteomes" id="UP000464214"/>
    </source>
</evidence>
<accession>A0A6P1NSD3</accession>
<dbReference type="Proteomes" id="UP000464214">
    <property type="component" value="Chromosome"/>
</dbReference>
<reference evidence="1 2" key="1">
    <citation type="submission" date="2020-01" db="EMBL/GenBank/DDBJ databases">
        <authorList>
            <person name="Kim M."/>
        </authorList>
    </citation>
    <scope>NUCLEOTIDE SEQUENCE [LARGE SCALE GENOMIC DNA]</scope>
    <source>
        <strain evidence="1 2">BT10</strain>
    </source>
</reference>
<evidence type="ECO:0000313" key="1">
    <source>
        <dbReference type="EMBL" id="QHL86746.1"/>
    </source>
</evidence>
<keyword evidence="2" id="KW-1185">Reference proteome</keyword>
<sequence length="137" mass="15979">MVTKEFKKPNGDTYLIAERADDNSYIHARWIGIQTLETVKEGGNFYVTMLKEHPCPRLLNNHKELIGPWDIANDWIVKEWTPLVMRLGLKYMSQVLAPGIYGKMSFHQLHQHIGDQLEIKMFEEEKPALDWLLKTGK</sequence>
<gene>
    <name evidence="1" type="ORF">GU926_04550</name>
</gene>
<proteinExistence type="predicted"/>
<dbReference type="RefSeq" id="WP_160689440.1">
    <property type="nucleotide sequence ID" value="NZ_CP047897.1"/>
</dbReference>
<dbReference type="EMBL" id="CP047897">
    <property type="protein sequence ID" value="QHL86746.1"/>
    <property type="molecule type" value="Genomic_DNA"/>
</dbReference>
<dbReference type="AlphaFoldDB" id="A0A6P1NSD3"/>
<dbReference type="KEGG" id="nib:GU926_04550"/>
<evidence type="ECO:0008006" key="3">
    <source>
        <dbReference type="Google" id="ProtNLM"/>
    </source>
</evidence>
<name>A0A6P1NSD3_9BACT</name>
<protein>
    <recommendedName>
        <fullName evidence="3">STAS/SEC14 domain-containing protein</fullName>
    </recommendedName>
</protein>